<proteinExistence type="predicted"/>
<dbReference type="AlphaFoldDB" id="Q8LML2"/>
<dbReference type="Proteomes" id="UP000000763">
    <property type="component" value="Chromosome 10"/>
</dbReference>
<feature type="region of interest" description="Disordered" evidence="1">
    <location>
        <begin position="1"/>
        <end position="88"/>
    </location>
</feature>
<name>Q8LML2_ORYSJ</name>
<dbReference type="PANTHER" id="PTHR33018">
    <property type="entry name" value="OS10G0338966 PROTEIN-RELATED"/>
    <property type="match status" value="1"/>
</dbReference>
<accession>Q8LML2</accession>
<dbReference type="PANTHER" id="PTHR33018:SF19">
    <property type="entry name" value="OS12G0558775 PROTEIN"/>
    <property type="match status" value="1"/>
</dbReference>
<sequence>MANTTKGSEEKGLGEQEQSLAVVVAPEPTVPPEDSSGSDVAHEDDEYSSPSDPCPSPSLKRRKKGDGEEDDKDYIPPKEGNSPEEIQRSQKYAELAKKNKFPHRLGFAGYAPKVEQWTKEEEEMRKKGQPVPMEEWTQRSGNWVIARTPKITDERKVSFEDPELQSVADKIENLSSSQKKGFFKPKREKDVLSTALGTPEHGGRVQGVSSKMSWKEGFKHDPHKKREAYKDKLRDEGAAEFERQMMDFCVKHKILPRPETKEPEPDYPFDDLKENTPCRLHVPIGCSGKTFEAATAIAIPGRTYNEEFIPDAYAKVQPQVVLEGFESYDINFPTADGVSVLGDAVDLVILWHKNDISFGLGTDATQKLVVPKPGLGKPPRPPKMKIVVPKAAMEIPVPEVPMEITVAEPEVQFVASVGSEIEEVPGLEWDGTEPEIFKDPSPAKDPEVQETTVPEKASTSSEVPRVLRSHNSMSKDENKEKFMVTVFRGGKERAKLKDDDPQKAAELAGPTYFTTDDCPAEYEHGKALLPEWALNEGPWEMERLHTFYMQASKKGLGNITARSPVDCFGEESYVWLDFSDLHAIYRRDKMDVNYVSVWCMMQYMDAKKTKEPIGFLDPTWICQTQHTVRLTPGSDQPKGKTPKEIAEYKKGLHKEKLITVTHVTSNREERSFADITLANSLELMGGTGLTRRIRLCRLARAPAGRAIASSSVAATSSTPACPPFREVTPGAAFPPSPIHFLRAGRLQSPPSPCLNAGRRRHHLPRLHDAALIPGITSSSPEHRRNTVARAGLTFLLVDISSGCPFRHARASADAAVPSLGMVTRDVVLGLASPSTEPRRCSSSSSRSSSPARRLAAPPPSSSSLRRVPRRPRLRAAVAGCPRRLLAGCPRRLLAGPGRRRPRPLVVPDRRGVRPSVKPFSFVILASSKSLQPPSSSSSSPPRHQAPCRPRLAFVQGSPPKSFPRRPSPPRQFVVGVPTPRRVVACSFACVLRVAFVVPEVPEAWFVVVAIGSEGRSL</sequence>
<feature type="compositionally biased region" description="Polar residues" evidence="1">
    <location>
        <begin position="449"/>
        <end position="462"/>
    </location>
</feature>
<organism evidence="3 4">
    <name type="scientific">Oryza sativa subsp. japonica</name>
    <name type="common">Rice</name>
    <dbReference type="NCBI Taxonomy" id="39947"/>
    <lineage>
        <taxon>Eukaryota</taxon>
        <taxon>Viridiplantae</taxon>
        <taxon>Streptophyta</taxon>
        <taxon>Embryophyta</taxon>
        <taxon>Tracheophyta</taxon>
        <taxon>Spermatophyta</taxon>
        <taxon>Magnoliopsida</taxon>
        <taxon>Liliopsida</taxon>
        <taxon>Poales</taxon>
        <taxon>Poaceae</taxon>
        <taxon>BOP clade</taxon>
        <taxon>Oryzoideae</taxon>
        <taxon>Oryzeae</taxon>
        <taxon>Oryzinae</taxon>
        <taxon>Oryza</taxon>
        <taxon>Oryza sativa</taxon>
    </lineage>
</organism>
<dbReference type="Pfam" id="PF26133">
    <property type="entry name" value="DUF8039"/>
    <property type="match status" value="1"/>
</dbReference>
<evidence type="ECO:0000313" key="4">
    <source>
        <dbReference type="Proteomes" id="UP000000763"/>
    </source>
</evidence>
<feature type="region of interest" description="Disordered" evidence="1">
    <location>
        <begin position="832"/>
        <end position="870"/>
    </location>
</feature>
<feature type="region of interest" description="Disordered" evidence="1">
    <location>
        <begin position="196"/>
        <end position="226"/>
    </location>
</feature>
<dbReference type="InterPro" id="IPR058352">
    <property type="entry name" value="DUF8039"/>
</dbReference>
<dbReference type="EMBL" id="AC105746">
    <property type="protein sequence ID" value="AAM92813.1"/>
    <property type="molecule type" value="Genomic_DNA"/>
</dbReference>
<protein>
    <recommendedName>
        <fullName evidence="2">DUF8039 domain-containing protein</fullName>
    </recommendedName>
</protein>
<reference evidence="4" key="2">
    <citation type="journal article" date="2008" name="Nucleic Acids Res.">
        <title>The rice annotation project database (RAP-DB): 2008 update.</title>
        <authorList>
            <consortium name="The rice annotation project (RAP)"/>
        </authorList>
    </citation>
    <scope>GENOME REANNOTATION</scope>
    <source>
        <strain evidence="4">cv. Nipponbare</strain>
    </source>
</reference>
<feature type="compositionally biased region" description="Basic and acidic residues" evidence="1">
    <location>
        <begin position="435"/>
        <end position="447"/>
    </location>
</feature>
<feature type="region of interest" description="Disordered" evidence="1">
    <location>
        <begin position="430"/>
        <end position="474"/>
    </location>
</feature>
<evidence type="ECO:0000256" key="1">
    <source>
        <dbReference type="SAM" id="MobiDB-lite"/>
    </source>
</evidence>
<gene>
    <name evidence="3" type="primary">OSJNBb0086I08.19</name>
</gene>
<evidence type="ECO:0000259" key="2">
    <source>
        <dbReference type="Pfam" id="PF26133"/>
    </source>
</evidence>
<feature type="domain" description="DUF8039" evidence="2">
    <location>
        <begin position="267"/>
        <end position="358"/>
    </location>
</feature>
<evidence type="ECO:0000313" key="3">
    <source>
        <dbReference type="EMBL" id="AAM92813.1"/>
    </source>
</evidence>
<reference evidence="4" key="1">
    <citation type="journal article" date="2005" name="Nature">
        <title>The map-based sequence of the rice genome.</title>
        <authorList>
            <consortium name="International rice genome sequencing project (IRGSP)"/>
            <person name="Matsumoto T."/>
            <person name="Wu J."/>
            <person name="Kanamori H."/>
            <person name="Katayose Y."/>
            <person name="Fujisawa M."/>
            <person name="Namiki N."/>
            <person name="Mizuno H."/>
            <person name="Yamamoto K."/>
            <person name="Antonio B.A."/>
            <person name="Baba T."/>
            <person name="Sakata K."/>
            <person name="Nagamura Y."/>
            <person name="Aoki H."/>
            <person name="Arikawa K."/>
            <person name="Arita K."/>
            <person name="Bito T."/>
            <person name="Chiden Y."/>
            <person name="Fujitsuka N."/>
            <person name="Fukunaka R."/>
            <person name="Hamada M."/>
            <person name="Harada C."/>
            <person name="Hayashi A."/>
            <person name="Hijishita S."/>
            <person name="Honda M."/>
            <person name="Hosokawa S."/>
            <person name="Ichikawa Y."/>
            <person name="Idonuma A."/>
            <person name="Iijima M."/>
            <person name="Ikeda M."/>
            <person name="Ikeno M."/>
            <person name="Ito K."/>
            <person name="Ito S."/>
            <person name="Ito T."/>
            <person name="Ito Y."/>
            <person name="Ito Y."/>
            <person name="Iwabuchi A."/>
            <person name="Kamiya K."/>
            <person name="Karasawa W."/>
            <person name="Kurita K."/>
            <person name="Katagiri S."/>
            <person name="Kikuta A."/>
            <person name="Kobayashi H."/>
            <person name="Kobayashi N."/>
            <person name="Machita K."/>
            <person name="Maehara T."/>
            <person name="Masukawa M."/>
            <person name="Mizubayashi T."/>
            <person name="Mukai Y."/>
            <person name="Nagasaki H."/>
            <person name="Nagata Y."/>
            <person name="Naito S."/>
            <person name="Nakashima M."/>
            <person name="Nakama Y."/>
            <person name="Nakamichi Y."/>
            <person name="Nakamura M."/>
            <person name="Meguro A."/>
            <person name="Negishi M."/>
            <person name="Ohta I."/>
            <person name="Ohta T."/>
            <person name="Okamoto M."/>
            <person name="Ono N."/>
            <person name="Saji S."/>
            <person name="Sakaguchi M."/>
            <person name="Sakai K."/>
            <person name="Shibata M."/>
            <person name="Shimokawa T."/>
            <person name="Song J."/>
            <person name="Takazaki Y."/>
            <person name="Terasawa K."/>
            <person name="Tsugane M."/>
            <person name="Tsuji K."/>
            <person name="Ueda S."/>
            <person name="Waki K."/>
            <person name="Yamagata H."/>
            <person name="Yamamoto M."/>
            <person name="Yamamoto S."/>
            <person name="Yamane H."/>
            <person name="Yoshiki S."/>
            <person name="Yoshihara R."/>
            <person name="Yukawa K."/>
            <person name="Zhong H."/>
            <person name="Yano M."/>
            <person name="Yuan Q."/>
            <person name="Ouyang S."/>
            <person name="Liu J."/>
            <person name="Jones K.M."/>
            <person name="Gansberger K."/>
            <person name="Moffat K."/>
            <person name="Hill J."/>
            <person name="Bera J."/>
            <person name="Fadrosh D."/>
            <person name="Jin S."/>
            <person name="Johri S."/>
            <person name="Kim M."/>
            <person name="Overton L."/>
            <person name="Reardon M."/>
            <person name="Tsitrin T."/>
            <person name="Vuong H."/>
            <person name="Weaver B."/>
            <person name="Ciecko A."/>
            <person name="Tallon L."/>
            <person name="Jackson J."/>
            <person name="Pai G."/>
            <person name="Aken S.V."/>
            <person name="Utterback T."/>
            <person name="Reidmuller S."/>
            <person name="Feldblyum T."/>
            <person name="Hsiao J."/>
            <person name="Zismann V."/>
            <person name="Iobst S."/>
            <person name="de Vazeille A.R."/>
            <person name="Buell C.R."/>
            <person name="Ying K."/>
            <person name="Li Y."/>
            <person name="Lu T."/>
            <person name="Huang Y."/>
            <person name="Zhao Q."/>
            <person name="Feng Q."/>
            <person name="Zhang L."/>
            <person name="Zhu J."/>
            <person name="Weng Q."/>
            <person name="Mu J."/>
            <person name="Lu Y."/>
            <person name="Fan D."/>
            <person name="Liu Y."/>
            <person name="Guan J."/>
            <person name="Zhang Y."/>
            <person name="Yu S."/>
            <person name="Liu X."/>
            <person name="Zhang Y."/>
            <person name="Hong G."/>
            <person name="Han B."/>
            <person name="Choisne N."/>
            <person name="Demange N."/>
            <person name="Orjeda G."/>
            <person name="Samain S."/>
            <person name="Cattolico L."/>
            <person name="Pelletier E."/>
            <person name="Couloux A."/>
            <person name="Segurens B."/>
            <person name="Wincker P."/>
            <person name="D'Hont A."/>
            <person name="Scarpelli C."/>
            <person name="Weissenbach J."/>
            <person name="Salanoubat M."/>
            <person name="Quetier F."/>
            <person name="Yu Y."/>
            <person name="Kim H.R."/>
            <person name="Rambo T."/>
            <person name="Currie J."/>
            <person name="Collura K."/>
            <person name="Luo M."/>
            <person name="Yang T."/>
            <person name="Ammiraju J.S.S."/>
            <person name="Engler F."/>
            <person name="Soderlund C."/>
            <person name="Wing R.A."/>
            <person name="Palmer L.E."/>
            <person name="de la Bastide M."/>
            <person name="Spiegel L."/>
            <person name="Nascimento L."/>
            <person name="Zutavern T."/>
            <person name="O'Shaughnessy A."/>
            <person name="Dike S."/>
            <person name="Dedhia N."/>
            <person name="Preston R."/>
            <person name="Balija V."/>
            <person name="McCombie W.R."/>
            <person name="Chow T."/>
            <person name="Chen H."/>
            <person name="Chung M."/>
            <person name="Chen C."/>
            <person name="Shaw J."/>
            <person name="Wu H."/>
            <person name="Hsiao K."/>
            <person name="Chao Y."/>
            <person name="Chu M."/>
            <person name="Cheng C."/>
            <person name="Hour A."/>
            <person name="Lee P."/>
            <person name="Lin S."/>
            <person name="Lin Y."/>
            <person name="Liou J."/>
            <person name="Liu S."/>
            <person name="Hsing Y."/>
            <person name="Raghuvanshi S."/>
            <person name="Mohanty A."/>
            <person name="Bharti A.K."/>
            <person name="Gaur A."/>
            <person name="Gupta V."/>
            <person name="Kumar D."/>
            <person name="Ravi V."/>
            <person name="Vij S."/>
            <person name="Kapur A."/>
            <person name="Khurana P."/>
            <person name="Khurana P."/>
            <person name="Khurana J.P."/>
            <person name="Tyagi A.K."/>
            <person name="Gaikwad K."/>
            <person name="Singh A."/>
            <person name="Dalal V."/>
            <person name="Srivastava S."/>
            <person name="Dixit A."/>
            <person name="Pal A.K."/>
            <person name="Ghazi I.A."/>
            <person name="Yadav M."/>
            <person name="Pandit A."/>
            <person name="Bhargava A."/>
            <person name="Sureshbabu K."/>
            <person name="Batra K."/>
            <person name="Sharma T.R."/>
            <person name="Mohapatra T."/>
            <person name="Singh N.K."/>
            <person name="Messing J."/>
            <person name="Nelson A.B."/>
            <person name="Fuks G."/>
            <person name="Kavchok S."/>
            <person name="Keizer G."/>
            <person name="Linton E."/>
            <person name="Llaca V."/>
            <person name="Song R."/>
            <person name="Tanyolac B."/>
            <person name="Young S."/>
            <person name="Ho-Il K."/>
            <person name="Hahn J.H."/>
            <person name="Sangsakoo G."/>
            <person name="Vanavichit A."/>
            <person name="de Mattos Luiz.A.T."/>
            <person name="Zimmer P.D."/>
            <person name="Malone G."/>
            <person name="Dellagostin O."/>
            <person name="de Oliveira A.C."/>
            <person name="Bevan M."/>
            <person name="Bancroft I."/>
            <person name="Minx P."/>
            <person name="Cordum H."/>
            <person name="Wilson R."/>
            <person name="Cheng Z."/>
            <person name="Jin W."/>
            <person name="Jiang J."/>
            <person name="Leong S.A."/>
            <person name="Iwama H."/>
            <person name="Gojobori T."/>
            <person name="Itoh T."/>
            <person name="Niimura Y."/>
            <person name="Fujii Y."/>
            <person name="Habara T."/>
            <person name="Sakai H."/>
            <person name="Sato Y."/>
            <person name="Wilson G."/>
            <person name="Kumar K."/>
            <person name="McCouch S."/>
            <person name="Juretic N."/>
            <person name="Hoen D."/>
            <person name="Wright S."/>
            <person name="Bruskiewich R."/>
            <person name="Bureau T."/>
            <person name="Miyao A."/>
            <person name="Hirochika H."/>
            <person name="Nishikawa T."/>
            <person name="Kadowaki K."/>
            <person name="Sugiura M."/>
            <person name="Burr B."/>
            <person name="Sasaki T."/>
        </authorList>
    </citation>
    <scope>NUCLEOTIDE SEQUENCE [LARGE SCALE GENOMIC DNA]</scope>
    <source>
        <strain evidence="4">cv. Nipponbare</strain>
    </source>
</reference>
<feature type="compositionally biased region" description="Low complexity" evidence="1">
    <location>
        <begin position="832"/>
        <end position="865"/>
    </location>
</feature>